<evidence type="ECO:0000313" key="1">
    <source>
        <dbReference type="EMBL" id="BBH86740.1"/>
    </source>
</evidence>
<reference evidence="1" key="1">
    <citation type="submission" date="2018-12" db="EMBL/GenBank/DDBJ databases">
        <title>Novel natural products biosynthetic potential of the class Ktedonobacteria.</title>
        <authorList>
            <person name="Zheng Y."/>
            <person name="Saitou A."/>
            <person name="Wang C.M."/>
            <person name="Toyoda A."/>
            <person name="Minakuchi Y."/>
            <person name="Sekiguchi Y."/>
            <person name="Ueda K."/>
            <person name="Takano H."/>
            <person name="Sakai Y."/>
            <person name="Yokota A."/>
            <person name="Yabe S."/>
        </authorList>
    </citation>
    <scope>NUCLEOTIDE SEQUENCE</scope>
    <source>
        <strain evidence="1">COM3</strain>
    </source>
</reference>
<protein>
    <submittedName>
        <fullName evidence="1">Uncharacterized protein</fullName>
    </submittedName>
</protein>
<dbReference type="AlphaFoldDB" id="A0A455SGT1"/>
<proteinExistence type="predicted"/>
<name>A0A455SGT1_9CHLR</name>
<accession>A0A455SGT1</accession>
<organism evidence="1">
    <name type="scientific">Thermosporothrix sp. COM3</name>
    <dbReference type="NCBI Taxonomy" id="2490863"/>
    <lineage>
        <taxon>Bacteria</taxon>
        <taxon>Bacillati</taxon>
        <taxon>Chloroflexota</taxon>
        <taxon>Ktedonobacteria</taxon>
        <taxon>Ktedonobacterales</taxon>
        <taxon>Thermosporotrichaceae</taxon>
        <taxon>Thermosporothrix</taxon>
    </lineage>
</organism>
<gene>
    <name evidence="1" type="ORF">KTC_14910</name>
</gene>
<sequence length="62" mass="6716">MSSSRITVGKLLAFLIPLSCCVSAVAWAIAIGRFLLERERSKVEVARLQSLTSAPADAERPE</sequence>
<dbReference type="EMBL" id="AP019376">
    <property type="protein sequence ID" value="BBH86740.1"/>
    <property type="molecule type" value="Genomic_DNA"/>
</dbReference>